<evidence type="ECO:0000313" key="1">
    <source>
        <dbReference type="EMBL" id="EKM56225.1"/>
    </source>
</evidence>
<gene>
    <name evidence="1" type="ORF">PHACADRAFT_209698</name>
</gene>
<evidence type="ECO:0000313" key="2">
    <source>
        <dbReference type="Proteomes" id="UP000008370"/>
    </source>
</evidence>
<dbReference type="SUPFAM" id="SSF52047">
    <property type="entry name" value="RNI-like"/>
    <property type="match status" value="1"/>
</dbReference>
<accession>K5WAI3</accession>
<dbReference type="Gene3D" id="3.80.10.10">
    <property type="entry name" value="Ribonuclease Inhibitor"/>
    <property type="match status" value="1"/>
</dbReference>
<dbReference type="RefSeq" id="XP_007396516.1">
    <property type="nucleotide sequence ID" value="XM_007396454.1"/>
</dbReference>
<dbReference type="OrthoDB" id="2751407at2759"/>
<evidence type="ECO:0008006" key="3">
    <source>
        <dbReference type="Google" id="ProtNLM"/>
    </source>
</evidence>
<dbReference type="AlphaFoldDB" id="K5WAI3"/>
<protein>
    <recommendedName>
        <fullName evidence="3">F-box domain-containing protein</fullName>
    </recommendedName>
</protein>
<keyword evidence="2" id="KW-1185">Reference proteome</keyword>
<dbReference type="HOGENOM" id="CLU_582785_0_0_1"/>
<organism evidence="1 2">
    <name type="scientific">Phanerochaete carnosa (strain HHB-10118-sp)</name>
    <name type="common">White-rot fungus</name>
    <name type="synonym">Peniophora carnosa</name>
    <dbReference type="NCBI Taxonomy" id="650164"/>
    <lineage>
        <taxon>Eukaryota</taxon>
        <taxon>Fungi</taxon>
        <taxon>Dikarya</taxon>
        <taxon>Basidiomycota</taxon>
        <taxon>Agaricomycotina</taxon>
        <taxon>Agaricomycetes</taxon>
        <taxon>Polyporales</taxon>
        <taxon>Phanerochaetaceae</taxon>
        <taxon>Phanerochaete</taxon>
    </lineage>
</organism>
<dbReference type="InParanoid" id="K5WAI3"/>
<proteinExistence type="predicted"/>
<sequence length="469" mass="53581">MSLEQSTQAEVQAPASSARKILRRVSRSLLNLKKITHQPHKRITLDYDAIAQAMEYLALPDLLRTMATCRPLYDLGIPILLRDVRFVRVRGNYQPRFLLYQKHFLNNPVRFAWVQSLVCPSIALDDRISTQFLAMPRNFTSLRALDIDINGAKVDGYLSRWILSLERLRELKIQNVGAHSKQQMILVRRMSSRLTVLHISTTRFMRAQSRFYPLRALANSLYSLSFECSHTEGGPAISHNNNLSFPAVQELTWISAEVVLAGTLISVFPGLRRLNIGNPMLESERAMTDRDIPADAMLSLRLHNRSMQHCCRARWESLDVLRGSPVTLWTLGLRCQAARLETHLFNGFEKPGYTLAILHDAWPEHLVLGVSTKGDVPLDRVLDFPSLRVVELTFTMGDSEDTTEIIAIMQDAFNQMYRPCLRRLTITVETWLTVFNSGKWLDSLQGLPHGEPFIKRPPVKRGFPARWRA</sequence>
<dbReference type="GeneID" id="18912883"/>
<dbReference type="KEGG" id="pco:PHACADRAFT_209698"/>
<dbReference type="InterPro" id="IPR032675">
    <property type="entry name" value="LRR_dom_sf"/>
</dbReference>
<dbReference type="Proteomes" id="UP000008370">
    <property type="component" value="Unassembled WGS sequence"/>
</dbReference>
<reference evidence="1 2" key="1">
    <citation type="journal article" date="2012" name="BMC Genomics">
        <title>Comparative genomics of the white-rot fungi, Phanerochaete carnosa and P. chrysosporium, to elucidate the genetic basis of the distinct wood types they colonize.</title>
        <authorList>
            <person name="Suzuki H."/>
            <person name="MacDonald J."/>
            <person name="Syed K."/>
            <person name="Salamov A."/>
            <person name="Hori C."/>
            <person name="Aerts A."/>
            <person name="Henrissat B."/>
            <person name="Wiebenga A."/>
            <person name="vanKuyk P.A."/>
            <person name="Barry K."/>
            <person name="Lindquist E."/>
            <person name="LaButti K."/>
            <person name="Lapidus A."/>
            <person name="Lucas S."/>
            <person name="Coutinho P."/>
            <person name="Gong Y."/>
            <person name="Samejima M."/>
            <person name="Mahadevan R."/>
            <person name="Abou-Zaid M."/>
            <person name="de Vries R.P."/>
            <person name="Igarashi K."/>
            <person name="Yadav J.S."/>
            <person name="Grigoriev I.V."/>
            <person name="Master E.R."/>
        </authorList>
    </citation>
    <scope>NUCLEOTIDE SEQUENCE [LARGE SCALE GENOMIC DNA]</scope>
    <source>
        <strain evidence="1 2">HHB-10118-sp</strain>
    </source>
</reference>
<name>K5WAI3_PHACS</name>
<dbReference type="EMBL" id="JH930472">
    <property type="protein sequence ID" value="EKM56225.1"/>
    <property type="molecule type" value="Genomic_DNA"/>
</dbReference>